<proteinExistence type="predicted"/>
<dbReference type="EMBL" id="ML992714">
    <property type="protein sequence ID" value="KAF2206694.1"/>
    <property type="molecule type" value="Genomic_DNA"/>
</dbReference>
<gene>
    <name evidence="1" type="ORF">CERZMDRAFT_103129</name>
</gene>
<dbReference type="OrthoDB" id="5373157at2759"/>
<evidence type="ECO:0000313" key="2">
    <source>
        <dbReference type="Proteomes" id="UP000799539"/>
    </source>
</evidence>
<reference evidence="1" key="1">
    <citation type="journal article" date="2020" name="Stud. Mycol.">
        <title>101 Dothideomycetes genomes: a test case for predicting lifestyles and emergence of pathogens.</title>
        <authorList>
            <person name="Haridas S."/>
            <person name="Albert R."/>
            <person name="Binder M."/>
            <person name="Bloem J."/>
            <person name="Labutti K."/>
            <person name="Salamov A."/>
            <person name="Andreopoulos B."/>
            <person name="Baker S."/>
            <person name="Barry K."/>
            <person name="Bills G."/>
            <person name="Bluhm B."/>
            <person name="Cannon C."/>
            <person name="Castanera R."/>
            <person name="Culley D."/>
            <person name="Daum C."/>
            <person name="Ezra D."/>
            <person name="Gonzalez J."/>
            <person name="Henrissat B."/>
            <person name="Kuo A."/>
            <person name="Liang C."/>
            <person name="Lipzen A."/>
            <person name="Lutzoni F."/>
            <person name="Magnuson J."/>
            <person name="Mondo S."/>
            <person name="Nolan M."/>
            <person name="Ohm R."/>
            <person name="Pangilinan J."/>
            <person name="Park H.-J."/>
            <person name="Ramirez L."/>
            <person name="Alfaro M."/>
            <person name="Sun H."/>
            <person name="Tritt A."/>
            <person name="Yoshinaga Y."/>
            <person name="Zwiers L.-H."/>
            <person name="Turgeon B."/>
            <person name="Goodwin S."/>
            <person name="Spatafora J."/>
            <person name="Crous P."/>
            <person name="Grigoriev I."/>
        </authorList>
    </citation>
    <scope>NUCLEOTIDE SEQUENCE</scope>
    <source>
        <strain evidence="1">SCOH1-5</strain>
    </source>
</reference>
<dbReference type="AlphaFoldDB" id="A0A6A6F028"/>
<sequence>MSSIKTKLAGLAPQMKTFAEKAVTDRMAANSVIKDINLKGTQLHVSHDGSGKKVISIQMLNERAARVETIHVDEEGNVDVKKKTQ</sequence>
<organism evidence="1 2">
    <name type="scientific">Cercospora zeae-maydis SCOH1-5</name>
    <dbReference type="NCBI Taxonomy" id="717836"/>
    <lineage>
        <taxon>Eukaryota</taxon>
        <taxon>Fungi</taxon>
        <taxon>Dikarya</taxon>
        <taxon>Ascomycota</taxon>
        <taxon>Pezizomycotina</taxon>
        <taxon>Dothideomycetes</taxon>
        <taxon>Dothideomycetidae</taxon>
        <taxon>Mycosphaerellales</taxon>
        <taxon>Mycosphaerellaceae</taxon>
        <taxon>Cercospora</taxon>
    </lineage>
</organism>
<name>A0A6A6F028_9PEZI</name>
<protein>
    <submittedName>
        <fullName evidence="1">Uncharacterized protein</fullName>
    </submittedName>
</protein>
<accession>A0A6A6F028</accession>
<evidence type="ECO:0000313" key="1">
    <source>
        <dbReference type="EMBL" id="KAF2206694.1"/>
    </source>
</evidence>
<keyword evidence="2" id="KW-1185">Reference proteome</keyword>
<dbReference type="Proteomes" id="UP000799539">
    <property type="component" value="Unassembled WGS sequence"/>
</dbReference>